<dbReference type="PANTHER" id="PTHR46033">
    <property type="entry name" value="PROTEIN MAIN-LIKE 2"/>
    <property type="match status" value="1"/>
</dbReference>
<dbReference type="AlphaFoldDB" id="A0A1U7UVX1"/>
<protein>
    <submittedName>
        <fullName evidence="4">Serine/threonine-protein phosphatase 7 long form homolog</fullName>
    </submittedName>
</protein>
<keyword evidence="1" id="KW-1133">Transmembrane helix</keyword>
<dbReference type="PANTHER" id="PTHR46033:SF8">
    <property type="entry name" value="PROTEIN MAINTENANCE OF MERISTEMS-LIKE"/>
    <property type="match status" value="1"/>
</dbReference>
<organism evidence="3 4">
    <name type="scientific">Nicotiana sylvestris</name>
    <name type="common">Wood tobacco</name>
    <name type="synonym">South American tobacco</name>
    <dbReference type="NCBI Taxonomy" id="4096"/>
    <lineage>
        <taxon>Eukaryota</taxon>
        <taxon>Viridiplantae</taxon>
        <taxon>Streptophyta</taxon>
        <taxon>Embryophyta</taxon>
        <taxon>Tracheophyta</taxon>
        <taxon>Spermatophyta</taxon>
        <taxon>Magnoliopsida</taxon>
        <taxon>eudicotyledons</taxon>
        <taxon>Gunneridae</taxon>
        <taxon>Pentapetalae</taxon>
        <taxon>asterids</taxon>
        <taxon>lamiids</taxon>
        <taxon>Solanales</taxon>
        <taxon>Solanaceae</taxon>
        <taxon>Nicotianoideae</taxon>
        <taxon>Nicotianeae</taxon>
        <taxon>Nicotiana</taxon>
    </lineage>
</organism>
<dbReference type="Pfam" id="PF10536">
    <property type="entry name" value="PMD"/>
    <property type="match status" value="2"/>
</dbReference>
<feature type="transmembrane region" description="Helical" evidence="1">
    <location>
        <begin position="167"/>
        <end position="186"/>
    </location>
</feature>
<dbReference type="GO" id="GO:0010073">
    <property type="term" value="P:meristem maintenance"/>
    <property type="evidence" value="ECO:0007669"/>
    <property type="project" value="InterPro"/>
</dbReference>
<dbReference type="RefSeq" id="XP_009758343.1">
    <property type="nucleotide sequence ID" value="XM_009760041.1"/>
</dbReference>
<evidence type="ECO:0000259" key="2">
    <source>
        <dbReference type="Pfam" id="PF10536"/>
    </source>
</evidence>
<gene>
    <name evidence="4" type="primary">LOC104211046</name>
</gene>
<feature type="non-terminal residue" evidence="4">
    <location>
        <position position="281"/>
    </location>
</feature>
<name>A0A1U7UVX1_NICSY</name>
<sequence>MDLSHVHPGPAADQVLVLQGEHRSSYIWEGHLLDRTLHARRSDDLWEFLKGRVFHARIVYRLRATGFLRIFEIGRMQLNWSLITALIEQWRPETHTFHLPTREATITLQDVPGFVWAACRRTGRCTAPGEAALRGGSRISVTAIREHMEVLHLVITGKTEDILIDRYTILALFLLFGGVLLPNTLGNLVSMRFLLHLQQLDELPQYNWGAAVLAYLYRSLGLAADFAVAATSTTTRARCITSVSPSSYELRRCCCVLVSSSSLRHLQTTPNNYLLRRRFDP</sequence>
<feature type="domain" description="Aminotransferase-like plant mobile" evidence="2">
    <location>
        <begin position="66"/>
        <end position="111"/>
    </location>
</feature>
<reference evidence="3" key="1">
    <citation type="journal article" date="2013" name="Genome Biol.">
        <title>Reference genomes and transcriptomes of Nicotiana sylvestris and Nicotiana tomentosiformis.</title>
        <authorList>
            <person name="Sierro N."/>
            <person name="Battey J.N."/>
            <person name="Ouadi S."/>
            <person name="Bovet L."/>
            <person name="Goepfert S."/>
            <person name="Bakaher N."/>
            <person name="Peitsch M.C."/>
            <person name="Ivanov N.V."/>
        </authorList>
    </citation>
    <scope>NUCLEOTIDE SEQUENCE [LARGE SCALE GENOMIC DNA]</scope>
</reference>
<reference evidence="4" key="2">
    <citation type="submission" date="2025-08" db="UniProtKB">
        <authorList>
            <consortium name="RefSeq"/>
        </authorList>
    </citation>
    <scope>IDENTIFICATION</scope>
    <source>
        <tissue evidence="4">Leaf</tissue>
    </source>
</reference>
<dbReference type="eggNOG" id="ENOG502QW7G">
    <property type="taxonomic scope" value="Eukaryota"/>
</dbReference>
<evidence type="ECO:0000313" key="3">
    <source>
        <dbReference type="Proteomes" id="UP000189701"/>
    </source>
</evidence>
<dbReference type="Proteomes" id="UP000189701">
    <property type="component" value="Unplaced"/>
</dbReference>
<evidence type="ECO:0000313" key="4">
    <source>
        <dbReference type="RefSeq" id="XP_009758343.1"/>
    </source>
</evidence>
<keyword evidence="1" id="KW-0472">Membrane</keyword>
<dbReference type="InterPro" id="IPR019557">
    <property type="entry name" value="AminoTfrase-like_pln_mobile"/>
</dbReference>
<evidence type="ECO:0000256" key="1">
    <source>
        <dbReference type="SAM" id="Phobius"/>
    </source>
</evidence>
<dbReference type="STRING" id="4096.A0A1U7UVX1"/>
<feature type="domain" description="Aminotransferase-like plant mobile" evidence="2">
    <location>
        <begin position="137"/>
        <end position="226"/>
    </location>
</feature>
<keyword evidence="3" id="KW-1185">Reference proteome</keyword>
<proteinExistence type="predicted"/>
<accession>A0A1U7UVX1</accession>
<keyword evidence="1" id="KW-0812">Transmembrane</keyword>
<dbReference type="InterPro" id="IPR044824">
    <property type="entry name" value="MAIN-like"/>
</dbReference>